<gene>
    <name evidence="1" type="ORF">C5O19_11400</name>
</gene>
<protein>
    <submittedName>
        <fullName evidence="1">Uncharacterized protein</fullName>
    </submittedName>
</protein>
<keyword evidence="2" id="KW-1185">Reference proteome</keyword>
<proteinExistence type="predicted"/>
<organism evidence="1 2">
    <name type="scientific">Siphonobacter curvatus</name>
    <dbReference type="NCBI Taxonomy" id="2094562"/>
    <lineage>
        <taxon>Bacteria</taxon>
        <taxon>Pseudomonadati</taxon>
        <taxon>Bacteroidota</taxon>
        <taxon>Cytophagia</taxon>
        <taxon>Cytophagales</taxon>
        <taxon>Cytophagaceae</taxon>
        <taxon>Siphonobacter</taxon>
    </lineage>
</organism>
<reference evidence="2" key="1">
    <citation type="submission" date="2018-02" db="EMBL/GenBank/DDBJ databases">
        <title>Genome sequencing of Solimonas sp. HR-BB.</title>
        <authorList>
            <person name="Lee Y."/>
            <person name="Jeon C.O."/>
        </authorList>
    </citation>
    <scope>NUCLEOTIDE SEQUENCE [LARGE SCALE GENOMIC DNA]</scope>
    <source>
        <strain evidence="2">HR-U</strain>
    </source>
</reference>
<comment type="caution">
    <text evidence="1">The sequence shown here is derived from an EMBL/GenBank/DDBJ whole genome shotgun (WGS) entry which is preliminary data.</text>
</comment>
<evidence type="ECO:0000313" key="1">
    <source>
        <dbReference type="EMBL" id="PQA60193.1"/>
    </source>
</evidence>
<evidence type="ECO:0000313" key="2">
    <source>
        <dbReference type="Proteomes" id="UP000239590"/>
    </source>
</evidence>
<dbReference type="EMBL" id="PTRA01000001">
    <property type="protein sequence ID" value="PQA60193.1"/>
    <property type="molecule type" value="Genomic_DNA"/>
</dbReference>
<dbReference type="Proteomes" id="UP000239590">
    <property type="component" value="Unassembled WGS sequence"/>
</dbReference>
<name>A0A2S7IR44_9BACT</name>
<dbReference type="AlphaFoldDB" id="A0A2S7IR44"/>
<accession>A0A2S7IR44</accession>
<sequence length="106" mass="12146">MVKQYAYELWVFQVSESYQNGNGDWLEGTSEWVNVSKCRDESNSKGQSINLVDGSSYRFESLIQLPKKAPKVEAGTRVEVRDGSEVRLSATVKRFSKDQLHSRIWV</sequence>